<dbReference type="STRING" id="1408163.A0A0F4YL88"/>
<evidence type="ECO:0000313" key="4">
    <source>
        <dbReference type="Proteomes" id="UP000053958"/>
    </source>
</evidence>
<dbReference type="Pfam" id="PF20571">
    <property type="entry name" value="DUF6780"/>
    <property type="match status" value="1"/>
</dbReference>
<feature type="domain" description="DUF6780" evidence="2">
    <location>
        <begin position="426"/>
        <end position="497"/>
    </location>
</feature>
<dbReference type="Gene3D" id="3.40.50.300">
    <property type="entry name" value="P-loop containing nucleotide triphosphate hydrolases"/>
    <property type="match status" value="1"/>
</dbReference>
<dbReference type="InterPro" id="IPR046707">
    <property type="entry name" value="DUF6780"/>
</dbReference>
<dbReference type="InterPro" id="IPR027417">
    <property type="entry name" value="P-loop_NTPase"/>
</dbReference>
<proteinExistence type="predicted"/>
<feature type="region of interest" description="Disordered" evidence="1">
    <location>
        <begin position="452"/>
        <end position="472"/>
    </location>
</feature>
<organism evidence="3 4">
    <name type="scientific">Rasamsonia emersonii (strain ATCC 16479 / CBS 393.64 / IMI 116815)</name>
    <dbReference type="NCBI Taxonomy" id="1408163"/>
    <lineage>
        <taxon>Eukaryota</taxon>
        <taxon>Fungi</taxon>
        <taxon>Dikarya</taxon>
        <taxon>Ascomycota</taxon>
        <taxon>Pezizomycotina</taxon>
        <taxon>Eurotiomycetes</taxon>
        <taxon>Eurotiomycetidae</taxon>
        <taxon>Eurotiales</taxon>
        <taxon>Trichocomaceae</taxon>
        <taxon>Rasamsonia</taxon>
    </lineage>
</organism>
<protein>
    <recommendedName>
        <fullName evidence="2">DUF6780 domain-containing protein</fullName>
    </recommendedName>
</protein>
<reference evidence="3 4" key="1">
    <citation type="submission" date="2015-04" db="EMBL/GenBank/DDBJ databases">
        <authorList>
            <person name="Heijne W.H."/>
            <person name="Fedorova N.D."/>
            <person name="Nierman W.C."/>
            <person name="Vollebregt A.W."/>
            <person name="Zhao Z."/>
            <person name="Wu L."/>
            <person name="Kumar M."/>
            <person name="Stam H."/>
            <person name="van den Berg M.A."/>
            <person name="Pel H.J."/>
        </authorList>
    </citation>
    <scope>NUCLEOTIDE SEQUENCE [LARGE SCALE GENOMIC DNA]</scope>
    <source>
        <strain evidence="3 4">CBS 393.64</strain>
    </source>
</reference>
<dbReference type="SUPFAM" id="SSF52540">
    <property type="entry name" value="P-loop containing nucleoside triphosphate hydrolases"/>
    <property type="match status" value="1"/>
</dbReference>
<dbReference type="EMBL" id="LASV01000386">
    <property type="protein sequence ID" value="KKA19062.1"/>
    <property type="molecule type" value="Genomic_DNA"/>
</dbReference>
<feature type="region of interest" description="Disordered" evidence="1">
    <location>
        <begin position="255"/>
        <end position="282"/>
    </location>
</feature>
<feature type="compositionally biased region" description="Low complexity" evidence="1">
    <location>
        <begin position="147"/>
        <end position="160"/>
    </location>
</feature>
<feature type="region of interest" description="Disordered" evidence="1">
    <location>
        <begin position="1"/>
        <end position="199"/>
    </location>
</feature>
<accession>A0A0F4YL88</accession>
<dbReference type="RefSeq" id="XP_013325674.1">
    <property type="nucleotide sequence ID" value="XM_013470220.1"/>
</dbReference>
<dbReference type="GeneID" id="25319262"/>
<evidence type="ECO:0000313" key="3">
    <source>
        <dbReference type="EMBL" id="KKA19062.1"/>
    </source>
</evidence>
<feature type="compositionally biased region" description="Low complexity" evidence="1">
    <location>
        <begin position="457"/>
        <end position="470"/>
    </location>
</feature>
<sequence length="591" mass="64414">MRPAVPDVLPSPPRKPSFAEHAVPPWSDNQAAAPTTFFLAREPDGDDASATESPSSRDSMYGVQSLEETIGSVDSPGSIPDGPRDASDDTDLSAPAQRRSTLKPSDLLQHDERIDAFSPSAHVRISPNVGPSSRSLSPIDAASPEDPLSLPSSPKSTSTRSLKHLDDISITDEISSQAIASGGEEEEPLEPPEPVHDSASQLIMPSIRMPSRRPFTERGKSFGRFKILVAGAAGSGKSSLIKSIVQACEDIVHVDPMEQPRSSEASRSRSRSGPKHAPSTVTLSEIYASTKPYPSWWSDLEDSRVLRRRKSTGEVVLERNLCFVDTPGSSVSRTVQTHAIAQYMRQQLARAVEAVKTSNNDLQNLLGGNGGSQVDAVLYLISEAKSSDDENMDASILMSPDYVQPLVPSELQTLIEKLFDRDNMAWLRHSAARKLMQSRDLSTQQRYAVGPSTLLRGSTSPGGSTSPQGSVPHVVTSYPVDGSSSYTMARVADYTQREEKLAQARLAKWAADLQQSLQNERERYAALARGERAHDQDESAAHLNHLHWIGVRQHSMALRKFVLRLRVSVISGQELARYAPISCHSTSYDLP</sequence>
<comment type="caution">
    <text evidence="3">The sequence shown here is derived from an EMBL/GenBank/DDBJ whole genome shotgun (WGS) entry which is preliminary data.</text>
</comment>
<name>A0A0F4YL88_RASE3</name>
<dbReference type="Proteomes" id="UP000053958">
    <property type="component" value="Unassembled WGS sequence"/>
</dbReference>
<gene>
    <name evidence="3" type="ORF">T310_6985</name>
</gene>
<evidence type="ECO:0000259" key="2">
    <source>
        <dbReference type="Pfam" id="PF20571"/>
    </source>
</evidence>
<keyword evidence="4" id="KW-1185">Reference proteome</keyword>
<evidence type="ECO:0000256" key="1">
    <source>
        <dbReference type="SAM" id="MobiDB-lite"/>
    </source>
</evidence>
<dbReference type="AlphaFoldDB" id="A0A0F4YL88"/>
<dbReference type="OrthoDB" id="4150765at2759"/>